<keyword evidence="2" id="KW-1185">Reference proteome</keyword>
<dbReference type="EMBL" id="JAOXXL010000003">
    <property type="protein sequence ID" value="MCY7007296.1"/>
    <property type="molecule type" value="Genomic_DNA"/>
</dbReference>
<accession>A0ABT4DIJ3</accession>
<gene>
    <name evidence="1" type="ORF">OCK72_01365</name>
</gene>
<comment type="caution">
    <text evidence="1">The sequence shown here is derived from an EMBL/GenBank/DDBJ whole genome shotgun (WGS) entry which is preliminary data.</text>
</comment>
<dbReference type="RefSeq" id="WP_029757685.1">
    <property type="nucleotide sequence ID" value="NZ_JAOXXL010000003.1"/>
</dbReference>
<protein>
    <submittedName>
        <fullName evidence="1">Uncharacterized protein</fullName>
    </submittedName>
</protein>
<proteinExistence type="predicted"/>
<sequence length="134" mass="15228">MFGLFGGKKKKEFLSDTGKAYLHIYCAKNITVDNQKFTELEHIKGDDLEDVIKISPATHTVTANYDMPADSIFNKRIKAKDISIDCPVEAGQHYIVAIYKVTPEEAEKEENPLMDYVCAVELEKGYSICLYRKK</sequence>
<organism evidence="1 2">
    <name type="scientific">Fusobacterium simiae</name>
    <dbReference type="NCBI Taxonomy" id="855"/>
    <lineage>
        <taxon>Bacteria</taxon>
        <taxon>Fusobacteriati</taxon>
        <taxon>Fusobacteriota</taxon>
        <taxon>Fusobacteriia</taxon>
        <taxon>Fusobacteriales</taxon>
        <taxon>Fusobacteriaceae</taxon>
        <taxon>Fusobacterium</taxon>
    </lineage>
</organism>
<dbReference type="Proteomes" id="UP001062738">
    <property type="component" value="Unassembled WGS sequence"/>
</dbReference>
<reference evidence="1" key="1">
    <citation type="submission" date="2022-09" db="EMBL/GenBank/DDBJ databases">
        <authorList>
            <person name="Zoaiter M."/>
        </authorList>
    </citation>
    <scope>NUCLEOTIDE SEQUENCE</scope>
    <source>
        <strain evidence="1">DSM 19848</strain>
    </source>
</reference>
<evidence type="ECO:0000313" key="2">
    <source>
        <dbReference type="Proteomes" id="UP001062738"/>
    </source>
</evidence>
<evidence type="ECO:0000313" key="1">
    <source>
        <dbReference type="EMBL" id="MCY7007296.1"/>
    </source>
</evidence>
<name>A0ABT4DIJ3_FUSSI</name>